<gene>
    <name evidence="7" type="ORF">SAMN04515654_10419</name>
</gene>
<keyword evidence="5" id="KW-0029">Amino-acid transport</keyword>
<accession>A0A1G8JC00</accession>
<dbReference type="PANTHER" id="PTHR43820">
    <property type="entry name" value="HIGH-AFFINITY BRANCHED-CHAIN AMINO ACID TRANSPORT ATP-BINDING PROTEIN LIVF"/>
    <property type="match status" value="1"/>
</dbReference>
<dbReference type="Gene3D" id="3.40.50.300">
    <property type="entry name" value="P-loop containing nucleotide triphosphate hydrolases"/>
    <property type="match status" value="1"/>
</dbReference>
<dbReference type="GO" id="GO:0005524">
    <property type="term" value="F:ATP binding"/>
    <property type="evidence" value="ECO:0007669"/>
    <property type="project" value="UniProtKB-KW"/>
</dbReference>
<evidence type="ECO:0000256" key="5">
    <source>
        <dbReference type="ARBA" id="ARBA00022970"/>
    </source>
</evidence>
<comment type="similarity">
    <text evidence="1">Belongs to the ABC transporter superfamily.</text>
</comment>
<protein>
    <submittedName>
        <fullName evidence="7">Amino acid/amide ABC transporter ATP-binding protein 2, HAAT family</fullName>
    </submittedName>
</protein>
<evidence type="ECO:0000259" key="6">
    <source>
        <dbReference type="PROSITE" id="PS50893"/>
    </source>
</evidence>
<evidence type="ECO:0000256" key="3">
    <source>
        <dbReference type="ARBA" id="ARBA00022741"/>
    </source>
</evidence>
<dbReference type="EMBL" id="FNEH01000004">
    <property type="protein sequence ID" value="SDI28517.1"/>
    <property type="molecule type" value="Genomic_DNA"/>
</dbReference>
<dbReference type="Pfam" id="PF00005">
    <property type="entry name" value="ABC_tran"/>
    <property type="match status" value="1"/>
</dbReference>
<evidence type="ECO:0000256" key="4">
    <source>
        <dbReference type="ARBA" id="ARBA00022840"/>
    </source>
</evidence>
<dbReference type="InterPro" id="IPR052156">
    <property type="entry name" value="BCAA_Transport_ATP-bd_LivF"/>
</dbReference>
<reference evidence="7 8" key="1">
    <citation type="submission" date="2016-10" db="EMBL/GenBank/DDBJ databases">
        <authorList>
            <person name="de Groot N.N."/>
        </authorList>
    </citation>
    <scope>NUCLEOTIDE SEQUENCE [LARGE SCALE GENOMIC DNA]</scope>
    <source>
        <strain evidence="7 8">WG7</strain>
    </source>
</reference>
<dbReference type="SMART" id="SM00382">
    <property type="entry name" value="AAA"/>
    <property type="match status" value="1"/>
</dbReference>
<proteinExistence type="inferred from homology"/>
<dbReference type="GO" id="GO:0015658">
    <property type="term" value="F:branched-chain amino acid transmembrane transporter activity"/>
    <property type="evidence" value="ECO:0007669"/>
    <property type="project" value="TreeGrafter"/>
</dbReference>
<evidence type="ECO:0000256" key="1">
    <source>
        <dbReference type="ARBA" id="ARBA00005417"/>
    </source>
</evidence>
<dbReference type="InterPro" id="IPR017871">
    <property type="entry name" value="ABC_transporter-like_CS"/>
</dbReference>
<evidence type="ECO:0000256" key="2">
    <source>
        <dbReference type="ARBA" id="ARBA00022448"/>
    </source>
</evidence>
<keyword evidence="4 7" id="KW-0067">ATP-binding</keyword>
<dbReference type="RefSeq" id="WP_089716326.1">
    <property type="nucleotide sequence ID" value="NZ_FNEH01000004.1"/>
</dbReference>
<dbReference type="Proteomes" id="UP000198945">
    <property type="component" value="Unassembled WGS sequence"/>
</dbReference>
<keyword evidence="3" id="KW-0547">Nucleotide-binding</keyword>
<dbReference type="CDD" id="cd03224">
    <property type="entry name" value="ABC_TM1139_LivF_branched"/>
    <property type="match status" value="1"/>
</dbReference>
<keyword evidence="2" id="KW-0813">Transport</keyword>
<feature type="domain" description="ABC transporter" evidence="6">
    <location>
        <begin position="2"/>
        <end position="235"/>
    </location>
</feature>
<evidence type="ECO:0000313" key="8">
    <source>
        <dbReference type="Proteomes" id="UP000198945"/>
    </source>
</evidence>
<dbReference type="PROSITE" id="PS00211">
    <property type="entry name" value="ABC_TRANSPORTER_1"/>
    <property type="match status" value="1"/>
</dbReference>
<dbReference type="PROSITE" id="PS50893">
    <property type="entry name" value="ABC_TRANSPORTER_2"/>
    <property type="match status" value="1"/>
</dbReference>
<dbReference type="AlphaFoldDB" id="A0A1G8JC00"/>
<sequence>MLEINNLNVSYDKIQVIWDLSMEIRDNEAVGIFGPNGAGKSTLIKAIMGLVKSQSGSVKFKNDDITNIDTYKSSKKGIALVPQKRELFPLMTVKENLKLGAAYIPRARKEIDKNLDFVYELFPILREREKQLAGTMSGGQQRMLAVGRALMSNPKLLILDEPSIGLQPSLVTDLFNKLNEIKKQDVSVLLAEQNLRQGLKVIDRGYVLENGEIEMEDTVDELAENEHIKKAYLGI</sequence>
<dbReference type="GO" id="GO:0016887">
    <property type="term" value="F:ATP hydrolysis activity"/>
    <property type="evidence" value="ECO:0007669"/>
    <property type="project" value="InterPro"/>
</dbReference>
<dbReference type="InterPro" id="IPR027417">
    <property type="entry name" value="P-loop_NTPase"/>
</dbReference>
<dbReference type="InterPro" id="IPR003439">
    <property type="entry name" value="ABC_transporter-like_ATP-bd"/>
</dbReference>
<organism evidence="7 8">
    <name type="scientific">Halanaerobium congolense</name>
    <dbReference type="NCBI Taxonomy" id="54121"/>
    <lineage>
        <taxon>Bacteria</taxon>
        <taxon>Bacillati</taxon>
        <taxon>Bacillota</taxon>
        <taxon>Clostridia</taxon>
        <taxon>Halanaerobiales</taxon>
        <taxon>Halanaerobiaceae</taxon>
        <taxon>Halanaerobium</taxon>
    </lineage>
</organism>
<name>A0A1G8JC00_9FIRM</name>
<dbReference type="InterPro" id="IPR003593">
    <property type="entry name" value="AAA+_ATPase"/>
</dbReference>
<dbReference type="GO" id="GO:0015807">
    <property type="term" value="P:L-amino acid transport"/>
    <property type="evidence" value="ECO:0007669"/>
    <property type="project" value="TreeGrafter"/>
</dbReference>
<evidence type="ECO:0000313" key="7">
    <source>
        <dbReference type="EMBL" id="SDI28517.1"/>
    </source>
</evidence>
<dbReference type="PANTHER" id="PTHR43820:SF4">
    <property type="entry name" value="HIGH-AFFINITY BRANCHED-CHAIN AMINO ACID TRANSPORT ATP-BINDING PROTEIN LIVF"/>
    <property type="match status" value="1"/>
</dbReference>
<dbReference type="SUPFAM" id="SSF52540">
    <property type="entry name" value="P-loop containing nucleoside triphosphate hydrolases"/>
    <property type="match status" value="1"/>
</dbReference>